<comment type="caution">
    <text evidence="3">The sequence shown here is derived from an EMBL/GenBank/DDBJ whole genome shotgun (WGS) entry which is preliminary data.</text>
</comment>
<dbReference type="RefSeq" id="WP_154779617.1">
    <property type="nucleotide sequence ID" value="NZ_WMBC01000001.1"/>
</dbReference>
<name>A0A844GDT3_9FIRM</name>
<feature type="compositionally biased region" description="Acidic residues" evidence="1">
    <location>
        <begin position="320"/>
        <end position="336"/>
    </location>
</feature>
<feature type="transmembrane region" description="Helical" evidence="2">
    <location>
        <begin position="21"/>
        <end position="42"/>
    </location>
</feature>
<evidence type="ECO:0000313" key="3">
    <source>
        <dbReference type="EMBL" id="MTD60123.1"/>
    </source>
</evidence>
<keyword evidence="2" id="KW-1133">Transmembrane helix</keyword>
<keyword evidence="2" id="KW-0812">Transmembrane</keyword>
<dbReference type="GO" id="GO:0051301">
    <property type="term" value="P:cell division"/>
    <property type="evidence" value="ECO:0007669"/>
    <property type="project" value="UniProtKB-KW"/>
</dbReference>
<dbReference type="EMBL" id="WMBC01000001">
    <property type="protein sequence ID" value="MTD60123.1"/>
    <property type="molecule type" value="Genomic_DNA"/>
</dbReference>
<proteinExistence type="predicted"/>
<gene>
    <name evidence="3" type="ORF">GKZ57_02290</name>
</gene>
<dbReference type="AlphaFoldDB" id="A0A844GDT3"/>
<keyword evidence="3" id="KW-0132">Cell division</keyword>
<protein>
    <submittedName>
        <fullName evidence="3">Cell division septal protein</fullName>
    </submittedName>
</protein>
<feature type="compositionally biased region" description="Low complexity" evidence="1">
    <location>
        <begin position="356"/>
        <end position="374"/>
    </location>
</feature>
<evidence type="ECO:0000313" key="4">
    <source>
        <dbReference type="Proteomes" id="UP000437824"/>
    </source>
</evidence>
<evidence type="ECO:0000256" key="1">
    <source>
        <dbReference type="SAM" id="MobiDB-lite"/>
    </source>
</evidence>
<feature type="region of interest" description="Disordered" evidence="1">
    <location>
        <begin position="299"/>
        <end position="398"/>
    </location>
</feature>
<accession>A0A844GDT3</accession>
<feature type="compositionally biased region" description="Low complexity" evidence="1">
    <location>
        <begin position="381"/>
        <end position="398"/>
    </location>
</feature>
<feature type="region of interest" description="Disordered" evidence="1">
    <location>
        <begin position="241"/>
        <end position="266"/>
    </location>
</feature>
<keyword evidence="2" id="KW-0472">Membrane</keyword>
<keyword evidence="3" id="KW-0131">Cell cycle</keyword>
<reference evidence="3 4" key="1">
    <citation type="submission" date="2019-11" db="EMBL/GenBank/DDBJ databases">
        <title>Draft genome sequence of Blautia luti DSM 14534T, isolated from human stool.</title>
        <authorList>
            <person name="Ortiz R."/>
            <person name="Melis-Arcos F."/>
            <person name="Covarrubias P."/>
            <person name="Cardenas J.P."/>
            <person name="Perez-Donoso J."/>
            <person name="Almonacid D."/>
        </authorList>
    </citation>
    <scope>NUCLEOTIDE SEQUENCE [LARGE SCALE GENOMIC DNA]</scope>
    <source>
        <strain evidence="3 4">DSM 14534</strain>
    </source>
</reference>
<organism evidence="3 4">
    <name type="scientific">Blautia luti DSM 14534 = JCM 17040</name>
    <dbReference type="NCBI Taxonomy" id="649762"/>
    <lineage>
        <taxon>Bacteria</taxon>
        <taxon>Bacillati</taxon>
        <taxon>Bacillota</taxon>
        <taxon>Clostridia</taxon>
        <taxon>Lachnospirales</taxon>
        <taxon>Lachnospiraceae</taxon>
        <taxon>Blautia</taxon>
    </lineage>
</organism>
<evidence type="ECO:0000256" key="2">
    <source>
        <dbReference type="SAM" id="Phobius"/>
    </source>
</evidence>
<sequence length="398" mass="43895">MRKSNFGKKNPLKKLTKKAKVTVAGVIGIVLLGAAIGFFSYYKVDSVEVRGTTHYTEDEIKKMVLKGSFASNSVLAPLFCGNVDTSDVAFVDAFKITQLNRNTICISVKEKKPIGCIHYLDSYIYFDRTGTFVEGSQTLDKTVPYFDGIEVSKVVMDEKLDIKGDTVLNTAVALSTIFQKNDLVPDHIQFDNSYSISLIYGDITVQLGKDENLEEKMNRVAAILPKITGKKGILHMESVSTDTNTFEEEKEKTDTTSTSENWTGGYDENGNYVGAKPMTALEEAIANWTGGYDGEGDYTGAGEYDANGNYVGPKPTQESLDAESENTDTTDTEDTGSDTQSGDYSDGYSEDNSQEYDSSYSGDYSDYSDGYSDSYNEDYSDSYSDGYNGDYYSEDYGY</sequence>
<dbReference type="Proteomes" id="UP000437824">
    <property type="component" value="Unassembled WGS sequence"/>
</dbReference>